<reference evidence="2 4" key="1">
    <citation type="submission" date="2008-03" db="EMBL/GenBank/DDBJ databases">
        <title>Annotation of Ixodes scapularis.</title>
        <authorList>
            <consortium name="Ixodes scapularis Genome Project Consortium"/>
            <person name="Caler E."/>
            <person name="Hannick L.I."/>
            <person name="Bidwell S."/>
            <person name="Joardar V."/>
            <person name="Thiagarajan M."/>
            <person name="Amedeo P."/>
            <person name="Galinsky K.J."/>
            <person name="Schobel S."/>
            <person name="Inman J."/>
            <person name="Hostetler J."/>
            <person name="Miller J."/>
            <person name="Hammond M."/>
            <person name="Megy K."/>
            <person name="Lawson D."/>
            <person name="Kodira C."/>
            <person name="Sutton G."/>
            <person name="Meyer J."/>
            <person name="Hill C.A."/>
            <person name="Birren B."/>
            <person name="Nene V."/>
            <person name="Collins F."/>
            <person name="Alarcon-Chaidez F."/>
            <person name="Wikel S."/>
            <person name="Strausberg R."/>
        </authorList>
    </citation>
    <scope>NUCLEOTIDE SEQUENCE [LARGE SCALE GENOMIC DNA]</scope>
    <source>
        <strain evidence="4">Wikel</strain>
        <strain evidence="2">Wikel colony</strain>
    </source>
</reference>
<dbReference type="OrthoDB" id="6515215at2759"/>
<evidence type="ECO:0000313" key="3">
    <source>
        <dbReference type="EnsemblMetazoa" id="ISCW008404-PA"/>
    </source>
</evidence>
<organism>
    <name type="scientific">Ixodes scapularis</name>
    <name type="common">Black-legged tick</name>
    <name type="synonym">Deer tick</name>
    <dbReference type="NCBI Taxonomy" id="6945"/>
    <lineage>
        <taxon>Eukaryota</taxon>
        <taxon>Metazoa</taxon>
        <taxon>Ecdysozoa</taxon>
        <taxon>Arthropoda</taxon>
        <taxon>Chelicerata</taxon>
        <taxon>Arachnida</taxon>
        <taxon>Acari</taxon>
        <taxon>Parasitiformes</taxon>
        <taxon>Ixodida</taxon>
        <taxon>Ixodoidea</taxon>
        <taxon>Ixodidae</taxon>
        <taxon>Ixodinae</taxon>
        <taxon>Ixodes</taxon>
    </lineage>
</organism>
<accession>B7PX62</accession>
<protein>
    <recommendedName>
        <fullName evidence="1">Fibronectin type-III domain-containing protein</fullName>
    </recommendedName>
</protein>
<dbReference type="Gene3D" id="2.60.40.10">
    <property type="entry name" value="Immunoglobulins"/>
    <property type="match status" value="2"/>
</dbReference>
<evidence type="ECO:0000313" key="2">
    <source>
        <dbReference type="EMBL" id="EEC11184.1"/>
    </source>
</evidence>
<dbReference type="SUPFAM" id="SSF49265">
    <property type="entry name" value="Fibronectin type III"/>
    <property type="match status" value="1"/>
</dbReference>
<name>B7PX62_IXOSC</name>
<sequence>MEENWDICAPEAYLLQHLMITASNITNSSAFLTWTSGFLLPEQIIVPLKLSGYFLTGMSLGHTFQKILEPTLTEYNLSCLKPWTEYNITLRRFYPNNGNIDRPMRIGRAAAVTLRTHPYAPLAPSEIQIISAGQEELNLRIVDPISWNGLPLKYHVRWEPEDPRSGVAGNIELDIPSTRPYDPDGMNVTLSLEPGVRYRLYASAENSAEEHNVTFLGPAIFRVVATIPKGE</sequence>
<dbReference type="AlphaFoldDB" id="B7PX62"/>
<dbReference type="CDD" id="cd00063">
    <property type="entry name" value="FN3"/>
    <property type="match status" value="2"/>
</dbReference>
<dbReference type="InterPro" id="IPR003961">
    <property type="entry name" value="FN3_dom"/>
</dbReference>
<dbReference type="VEuPathDB" id="VectorBase:ISCP_006552"/>
<evidence type="ECO:0000259" key="1">
    <source>
        <dbReference type="PROSITE" id="PS50853"/>
    </source>
</evidence>
<dbReference type="HOGENOM" id="CLU_1200987_0_0_1"/>
<dbReference type="VEuPathDB" id="VectorBase:ISCI008404"/>
<dbReference type="PaxDb" id="6945-B7PX62"/>
<dbReference type="PROSITE" id="PS50853">
    <property type="entry name" value="FN3"/>
    <property type="match status" value="1"/>
</dbReference>
<dbReference type="VEuPathDB" id="VectorBase:ISCW008404"/>
<gene>
    <name evidence="2" type="ORF">IscW_ISCW008404</name>
</gene>
<reference evidence="3" key="2">
    <citation type="submission" date="2020-05" db="UniProtKB">
        <authorList>
            <consortium name="EnsemblMetazoa"/>
        </authorList>
    </citation>
    <scope>IDENTIFICATION</scope>
    <source>
        <strain evidence="3">wikel</strain>
    </source>
</reference>
<dbReference type="InterPro" id="IPR013783">
    <property type="entry name" value="Ig-like_fold"/>
</dbReference>
<feature type="domain" description="Fibronectin type-III" evidence="1">
    <location>
        <begin position="123"/>
        <end position="230"/>
    </location>
</feature>
<keyword evidence="4" id="KW-1185">Reference proteome</keyword>
<dbReference type="InterPro" id="IPR036116">
    <property type="entry name" value="FN3_sf"/>
</dbReference>
<dbReference type="Proteomes" id="UP000001555">
    <property type="component" value="Unassembled WGS sequence"/>
</dbReference>
<dbReference type="InParanoid" id="B7PX62"/>
<dbReference type="EMBL" id="DS811813">
    <property type="protein sequence ID" value="EEC11184.1"/>
    <property type="molecule type" value="Genomic_DNA"/>
</dbReference>
<evidence type="ECO:0000313" key="4">
    <source>
        <dbReference type="Proteomes" id="UP000001555"/>
    </source>
</evidence>
<dbReference type="EMBL" id="ABJB010101711">
    <property type="status" value="NOT_ANNOTATED_CDS"/>
    <property type="molecule type" value="Genomic_DNA"/>
</dbReference>
<dbReference type="EnsemblMetazoa" id="ISCW008404-RA">
    <property type="protein sequence ID" value="ISCW008404-PA"/>
    <property type="gene ID" value="ISCW008404"/>
</dbReference>
<proteinExistence type="predicted"/>